<sequence>MGIAWAEILLSMFMSSIFYVMLKEIRNAYKDSG</sequence>
<protein>
    <submittedName>
        <fullName evidence="2">Uncharacterized protein</fullName>
    </submittedName>
</protein>
<evidence type="ECO:0000313" key="2">
    <source>
        <dbReference type="EMBL" id="MBP1961800.1"/>
    </source>
</evidence>
<feature type="transmembrane region" description="Helical" evidence="1">
    <location>
        <begin position="6"/>
        <end position="22"/>
    </location>
</feature>
<keyword evidence="1" id="KW-0472">Membrane</keyword>
<reference evidence="2 3" key="1">
    <citation type="submission" date="2021-03" db="EMBL/GenBank/DDBJ databases">
        <title>Genomic Encyclopedia of Type Strains, Phase IV (KMG-IV): sequencing the most valuable type-strain genomes for metagenomic binning, comparative biology and taxonomic classification.</title>
        <authorList>
            <person name="Goeker M."/>
        </authorList>
    </citation>
    <scope>NUCLEOTIDE SEQUENCE [LARGE SCALE GENOMIC DNA]</scope>
    <source>
        <strain evidence="2 3">DSM 24950</strain>
    </source>
</reference>
<evidence type="ECO:0000256" key="1">
    <source>
        <dbReference type="SAM" id="Phobius"/>
    </source>
</evidence>
<keyword evidence="1" id="KW-1133">Transmembrane helix</keyword>
<keyword evidence="1" id="KW-0812">Transmembrane</keyword>
<proteinExistence type="predicted"/>
<dbReference type="Proteomes" id="UP001519344">
    <property type="component" value="Unassembled WGS sequence"/>
</dbReference>
<accession>A0ABS4HTB7</accession>
<organism evidence="2 3">
    <name type="scientific">Paenibacillus aceris</name>
    <dbReference type="NCBI Taxonomy" id="869555"/>
    <lineage>
        <taxon>Bacteria</taxon>
        <taxon>Bacillati</taxon>
        <taxon>Bacillota</taxon>
        <taxon>Bacilli</taxon>
        <taxon>Bacillales</taxon>
        <taxon>Paenibacillaceae</taxon>
        <taxon>Paenibacillus</taxon>
    </lineage>
</organism>
<comment type="caution">
    <text evidence="2">The sequence shown here is derived from an EMBL/GenBank/DDBJ whole genome shotgun (WGS) entry which is preliminary data.</text>
</comment>
<dbReference type="EMBL" id="JAGGKV010000002">
    <property type="protein sequence ID" value="MBP1961800.1"/>
    <property type="molecule type" value="Genomic_DNA"/>
</dbReference>
<gene>
    <name evidence="2" type="ORF">J2Z65_000998</name>
</gene>
<keyword evidence="3" id="KW-1185">Reference proteome</keyword>
<evidence type="ECO:0000313" key="3">
    <source>
        <dbReference type="Proteomes" id="UP001519344"/>
    </source>
</evidence>
<name>A0ABS4HTB7_9BACL</name>